<evidence type="ECO:0000256" key="1">
    <source>
        <dbReference type="SAM" id="MobiDB-lite"/>
    </source>
</evidence>
<accession>A0AB33KJE2</accession>
<proteinExistence type="predicted"/>
<feature type="compositionally biased region" description="Gly residues" evidence="1">
    <location>
        <begin position="69"/>
        <end position="80"/>
    </location>
</feature>
<dbReference type="KEGG" id="stcm:SCMC78_14620"/>
<organism evidence="2">
    <name type="scientific">Streptomyces sp. CMC78</name>
    <dbReference type="NCBI Taxonomy" id="3231512"/>
    <lineage>
        <taxon>Bacteria</taxon>
        <taxon>Bacillati</taxon>
        <taxon>Actinomycetota</taxon>
        <taxon>Actinomycetes</taxon>
        <taxon>Kitasatosporales</taxon>
        <taxon>Streptomycetaceae</taxon>
        <taxon>Streptomyces</taxon>
    </lineage>
</organism>
<feature type="region of interest" description="Disordered" evidence="1">
    <location>
        <begin position="1"/>
        <end position="99"/>
    </location>
</feature>
<name>A0AB33KJE2_9ACTN</name>
<protein>
    <submittedName>
        <fullName evidence="2">Uncharacterized protein</fullName>
    </submittedName>
</protein>
<reference evidence="2" key="1">
    <citation type="submission" date="2024-07" db="EMBL/GenBank/DDBJ databases">
        <title>Complete genome sequences of cellulolytic bacteria, Kitasatospora sp. CMC57 and Streptomyces sp. CMC78, isolated from Japanese agricultural soil.</title>
        <authorList>
            <person name="Hashimoto T."/>
            <person name="Ito M."/>
            <person name="Iwamoto M."/>
            <person name="Fukahori D."/>
            <person name="Shoda T."/>
            <person name="Sakoda M."/>
            <person name="Morohoshi T."/>
            <person name="Mitsuboshi M."/>
            <person name="Nishizawa T."/>
        </authorList>
    </citation>
    <scope>NUCLEOTIDE SEQUENCE</scope>
    <source>
        <strain evidence="2">CMC78</strain>
    </source>
</reference>
<dbReference type="AlphaFoldDB" id="A0AB33KJE2"/>
<dbReference type="EMBL" id="AP035884">
    <property type="protein sequence ID" value="BFP51655.1"/>
    <property type="molecule type" value="Genomic_DNA"/>
</dbReference>
<sequence>MSEVDSSVSGDCVKHNTHQGHFAENWVSQLPRPARTSAARRSTPVARMEYCDEPWGGVRRGNPQSPEGADGGTRTGGGKASHGCLLHRAAKSVTLGRNG</sequence>
<feature type="compositionally biased region" description="Low complexity" evidence="1">
    <location>
        <begin position="31"/>
        <end position="47"/>
    </location>
</feature>
<gene>
    <name evidence="2" type="ORF">SCMC78_14620</name>
</gene>
<evidence type="ECO:0000313" key="2">
    <source>
        <dbReference type="EMBL" id="BFP51655.1"/>
    </source>
</evidence>